<sequence length="64" mass="7342">MRKIIALVVAIALAVAGYQVYGDENKKAMLKEKVNEVIYDAENSLYYIIPKNKKRFTTRSRTTC</sequence>
<gene>
    <name evidence="1" type="ORF">O163_04945</name>
</gene>
<proteinExistence type="predicted"/>
<reference evidence="1 2" key="1">
    <citation type="journal article" date="2013" name="Genome Announc.">
        <title>Draft Genome Sequence of an Anaerobic and Extremophilic Bacterium, Caldanaerobacter yonseiensis, Isolated from a Geothermal Hot Stream.</title>
        <authorList>
            <person name="Lee S.J."/>
            <person name="Lee Y.J."/>
            <person name="Park G.S."/>
            <person name="Kim B.C."/>
            <person name="Lee S.J."/>
            <person name="Shin J.H."/>
            <person name="Lee D.W."/>
        </authorList>
    </citation>
    <scope>NUCLEOTIDE SEQUENCE [LARGE SCALE GENOMIC DNA]</scope>
    <source>
        <strain evidence="1 2">KB-1</strain>
    </source>
</reference>
<name>U5CRC1_CALSX</name>
<dbReference type="AlphaFoldDB" id="U5CRC1"/>
<dbReference type="EMBL" id="AXDC01000010">
    <property type="protein sequence ID" value="ERM92513.1"/>
    <property type="molecule type" value="Genomic_DNA"/>
</dbReference>
<organism evidence="1 2">
    <name type="scientific">Caldanaerobacter subterraneus subsp. yonseiensis KB-1</name>
    <dbReference type="NCBI Taxonomy" id="1388761"/>
    <lineage>
        <taxon>Bacteria</taxon>
        <taxon>Bacillati</taxon>
        <taxon>Bacillota</taxon>
        <taxon>Clostridia</taxon>
        <taxon>Thermoanaerobacterales</taxon>
        <taxon>Thermoanaerobacteraceae</taxon>
        <taxon>Caldanaerobacter</taxon>
    </lineage>
</organism>
<evidence type="ECO:0000313" key="2">
    <source>
        <dbReference type="Proteomes" id="UP000016856"/>
    </source>
</evidence>
<comment type="caution">
    <text evidence="1">The sequence shown here is derived from an EMBL/GenBank/DDBJ whole genome shotgun (WGS) entry which is preliminary data.</text>
</comment>
<dbReference type="RefSeq" id="WP_022587603.1">
    <property type="nucleotide sequence ID" value="NZ_AXDC01000010.1"/>
</dbReference>
<accession>U5CRC1</accession>
<dbReference type="Proteomes" id="UP000016856">
    <property type="component" value="Unassembled WGS sequence"/>
</dbReference>
<evidence type="ECO:0000313" key="1">
    <source>
        <dbReference type="EMBL" id="ERM92513.1"/>
    </source>
</evidence>
<dbReference type="PATRIC" id="fig|1388761.3.peg.986"/>
<protein>
    <submittedName>
        <fullName evidence="1">Uncharacterized protein</fullName>
    </submittedName>
</protein>